<evidence type="ECO:0000313" key="8">
    <source>
        <dbReference type="Proteomes" id="UP001501509"/>
    </source>
</evidence>
<feature type="compositionally biased region" description="Low complexity" evidence="5">
    <location>
        <begin position="225"/>
        <end position="236"/>
    </location>
</feature>
<gene>
    <name evidence="7" type="ORF">GCM10010411_54070</name>
</gene>
<dbReference type="InterPro" id="IPR001647">
    <property type="entry name" value="HTH_TetR"/>
</dbReference>
<evidence type="ECO:0000256" key="4">
    <source>
        <dbReference type="PROSITE-ProRule" id="PRU00335"/>
    </source>
</evidence>
<evidence type="ECO:0000256" key="3">
    <source>
        <dbReference type="ARBA" id="ARBA00023163"/>
    </source>
</evidence>
<dbReference type="InterPro" id="IPR036271">
    <property type="entry name" value="Tet_transcr_reg_TetR-rel_C_sf"/>
</dbReference>
<name>A0ABN3Q3T7_9ACTN</name>
<dbReference type="Pfam" id="PF00440">
    <property type="entry name" value="TetR_N"/>
    <property type="match status" value="1"/>
</dbReference>
<feature type="region of interest" description="Disordered" evidence="5">
    <location>
        <begin position="223"/>
        <end position="245"/>
    </location>
</feature>
<dbReference type="PROSITE" id="PS50977">
    <property type="entry name" value="HTH_TETR_2"/>
    <property type="match status" value="1"/>
</dbReference>
<evidence type="ECO:0000259" key="6">
    <source>
        <dbReference type="PROSITE" id="PS50977"/>
    </source>
</evidence>
<reference evidence="7 8" key="1">
    <citation type="journal article" date="2019" name="Int. J. Syst. Evol. Microbiol.">
        <title>The Global Catalogue of Microorganisms (GCM) 10K type strain sequencing project: providing services to taxonomists for standard genome sequencing and annotation.</title>
        <authorList>
            <consortium name="The Broad Institute Genomics Platform"/>
            <consortium name="The Broad Institute Genome Sequencing Center for Infectious Disease"/>
            <person name="Wu L."/>
            <person name="Ma J."/>
        </authorList>
    </citation>
    <scope>NUCLEOTIDE SEQUENCE [LARGE SCALE GENOMIC DNA]</scope>
    <source>
        <strain evidence="7 8">JCM 6833</strain>
    </source>
</reference>
<feature type="DNA-binding region" description="H-T-H motif" evidence="4">
    <location>
        <begin position="30"/>
        <end position="49"/>
    </location>
</feature>
<dbReference type="SUPFAM" id="SSF46689">
    <property type="entry name" value="Homeodomain-like"/>
    <property type="match status" value="1"/>
</dbReference>
<dbReference type="Pfam" id="PF13305">
    <property type="entry name" value="TetR_C_33"/>
    <property type="match status" value="1"/>
</dbReference>
<keyword evidence="3" id="KW-0804">Transcription</keyword>
<evidence type="ECO:0000256" key="2">
    <source>
        <dbReference type="ARBA" id="ARBA00023125"/>
    </source>
</evidence>
<organism evidence="7 8">
    <name type="scientific">Actinomadura fulvescens</name>
    <dbReference type="NCBI Taxonomy" id="46160"/>
    <lineage>
        <taxon>Bacteria</taxon>
        <taxon>Bacillati</taxon>
        <taxon>Actinomycetota</taxon>
        <taxon>Actinomycetes</taxon>
        <taxon>Streptosporangiales</taxon>
        <taxon>Thermomonosporaceae</taxon>
        <taxon>Actinomadura</taxon>
    </lineage>
</organism>
<proteinExistence type="predicted"/>
<protein>
    <submittedName>
        <fullName evidence="7">TetR/AcrR family transcriptional regulator</fullName>
    </submittedName>
</protein>
<evidence type="ECO:0000256" key="1">
    <source>
        <dbReference type="ARBA" id="ARBA00023015"/>
    </source>
</evidence>
<keyword evidence="1" id="KW-0805">Transcription regulation</keyword>
<dbReference type="PANTHER" id="PTHR30055:SF209">
    <property type="entry name" value="POSSIBLE TRANSCRIPTIONAL REGULATORY PROTEIN (PROBABLY TETR-FAMILY)"/>
    <property type="match status" value="1"/>
</dbReference>
<dbReference type="SUPFAM" id="SSF48498">
    <property type="entry name" value="Tetracyclin repressor-like, C-terminal domain"/>
    <property type="match status" value="1"/>
</dbReference>
<dbReference type="Gene3D" id="1.10.357.10">
    <property type="entry name" value="Tetracycline Repressor, domain 2"/>
    <property type="match status" value="1"/>
</dbReference>
<keyword evidence="2 4" id="KW-0238">DNA-binding</keyword>
<dbReference type="EMBL" id="BAAATD010000007">
    <property type="protein sequence ID" value="GAA2612506.1"/>
    <property type="molecule type" value="Genomic_DNA"/>
</dbReference>
<evidence type="ECO:0000313" key="7">
    <source>
        <dbReference type="EMBL" id="GAA2612506.1"/>
    </source>
</evidence>
<feature type="domain" description="HTH tetR-type" evidence="6">
    <location>
        <begin position="7"/>
        <end position="67"/>
    </location>
</feature>
<dbReference type="RefSeq" id="WP_344545242.1">
    <property type="nucleotide sequence ID" value="NZ_BAAATD010000007.1"/>
</dbReference>
<dbReference type="PANTHER" id="PTHR30055">
    <property type="entry name" value="HTH-TYPE TRANSCRIPTIONAL REGULATOR RUTR"/>
    <property type="match status" value="1"/>
</dbReference>
<dbReference type="Proteomes" id="UP001501509">
    <property type="component" value="Unassembled WGS sequence"/>
</dbReference>
<keyword evidence="8" id="KW-1185">Reference proteome</keyword>
<evidence type="ECO:0000256" key="5">
    <source>
        <dbReference type="SAM" id="MobiDB-lite"/>
    </source>
</evidence>
<dbReference type="InterPro" id="IPR025996">
    <property type="entry name" value="MT1864/Rv1816-like_C"/>
</dbReference>
<dbReference type="InterPro" id="IPR009057">
    <property type="entry name" value="Homeodomain-like_sf"/>
</dbReference>
<dbReference type="InterPro" id="IPR050109">
    <property type="entry name" value="HTH-type_TetR-like_transc_reg"/>
</dbReference>
<accession>A0ABN3Q3T7</accession>
<comment type="caution">
    <text evidence="7">The sequence shown here is derived from an EMBL/GenBank/DDBJ whole genome shotgun (WGS) entry which is preliminary data.</text>
</comment>
<sequence length="245" mass="26285">MAERPAEGPRERLVDAAIRLLERDGPEGLNARELAGAIGASTMAVYTHFGGMAGVHEAVMRESFVRFGRRLRDVPRTDDPVTDLLALGLAYREYALARPQLYRFMFGITAPGAGPMIGHDLTTEGTPTELAEVNATFGQVVELVRRAMDAGRIRSGEPATIAGQVWSMIHGYVLLEIVGVFGDDGRGVTEILAPHAANLLVGLGDRREAVERSAMSLAAVPMASRAPRPATAVRGPRPGPRPNKK</sequence>